<accession>A0ABY3CJM6</accession>
<dbReference type="PANTHER" id="PTHR43384">
    <property type="entry name" value="SEPTUM SITE-DETERMINING PROTEIN MIND HOMOLOG, CHLOROPLASTIC-RELATED"/>
    <property type="match status" value="1"/>
</dbReference>
<dbReference type="RefSeq" id="WP_127027678.1">
    <property type="nucleotide sequence ID" value="NZ_RYFG02000005.1"/>
</dbReference>
<comment type="caution">
    <text evidence="1">The sequence shown here is derived from an EMBL/GenBank/DDBJ whole genome shotgun (WGS) entry which is preliminary data.</text>
</comment>
<protein>
    <submittedName>
        <fullName evidence="1">Cellulose synthase operon protein YhjQ</fullName>
    </submittedName>
</protein>
<dbReference type="Proteomes" id="UP000733744">
    <property type="component" value="Unassembled WGS sequence"/>
</dbReference>
<reference evidence="1 2" key="1">
    <citation type="journal article" date="2019" name="Antonie Van Leeuwenhoek">
        <title>Description of 'Ca. Methylobacter oryzae' KRF1, a novel species from the environmentally important Methylobacter clade 2.</title>
        <authorList>
            <person name="Khatri K."/>
            <person name="Mohite J.A."/>
            <person name="Pandit P.S."/>
            <person name="Bahulikar R."/>
            <person name="Rahalkar M.C."/>
        </authorList>
    </citation>
    <scope>NUCLEOTIDE SEQUENCE [LARGE SCALE GENOMIC DNA]</scope>
    <source>
        <strain evidence="1 2">KRF1</strain>
    </source>
</reference>
<proteinExistence type="predicted"/>
<keyword evidence="2" id="KW-1185">Reference proteome</keyword>
<gene>
    <name evidence="1" type="primary">yhjQ</name>
    <name evidence="1" type="ORF">EKO24_000430</name>
</gene>
<dbReference type="Pfam" id="PF06564">
    <property type="entry name" value="CBP_BcsQ"/>
    <property type="match status" value="1"/>
</dbReference>
<organism evidence="1 2">
    <name type="scientific">Candidatus Methylobacter oryzae</name>
    <dbReference type="NCBI Taxonomy" id="2497749"/>
    <lineage>
        <taxon>Bacteria</taxon>
        <taxon>Pseudomonadati</taxon>
        <taxon>Pseudomonadota</taxon>
        <taxon>Gammaproteobacteria</taxon>
        <taxon>Methylococcales</taxon>
        <taxon>Methylococcaceae</taxon>
        <taxon>Methylobacter</taxon>
    </lineage>
</organism>
<dbReference type="SUPFAM" id="SSF52540">
    <property type="entry name" value="P-loop containing nucleoside triphosphate hydrolases"/>
    <property type="match status" value="1"/>
</dbReference>
<evidence type="ECO:0000313" key="2">
    <source>
        <dbReference type="Proteomes" id="UP000733744"/>
    </source>
</evidence>
<name>A0ABY3CJM6_9GAMM</name>
<dbReference type="InterPro" id="IPR050625">
    <property type="entry name" value="ParA/MinD_ATPase"/>
</dbReference>
<dbReference type="InterPro" id="IPR027417">
    <property type="entry name" value="P-loop_NTPase"/>
</dbReference>
<dbReference type="NCBIfam" id="TIGR03371">
    <property type="entry name" value="cellulose_yhjQ"/>
    <property type="match status" value="1"/>
</dbReference>
<dbReference type="Gene3D" id="3.40.50.300">
    <property type="entry name" value="P-loop containing nucleotide triphosphate hydrolases"/>
    <property type="match status" value="1"/>
</dbReference>
<dbReference type="PANTHER" id="PTHR43384:SF10">
    <property type="entry name" value="ATPASE INVOLVED IN CHROMOSOME PARTITIONING, PARA_MIND FAMILY"/>
    <property type="match status" value="1"/>
</dbReference>
<dbReference type="EMBL" id="RYFG02000005">
    <property type="protein sequence ID" value="TRX03598.1"/>
    <property type="molecule type" value="Genomic_DNA"/>
</dbReference>
<evidence type="ECO:0000313" key="1">
    <source>
        <dbReference type="EMBL" id="TRX03598.1"/>
    </source>
</evidence>
<sequence length="251" mass="28376">MSILCVQGMRSGVGVSTIVANVSRILQDLDQNVLVFDLNPSNLLRLHFNMDWEDASGWALNMVEQRSWNSAGFQCEQGVRFIPFGQINYQSYQSLLTNCINENWLIDQLNALDLPDNTWIILNIASELNTLSTQALNNSDIILRVLEPSVACFSQLINSIQSDYIGDDLSLSNKSFYLISKLMADSEIDQEMALVLKNILVDKIIPVSIHFDENVKEAFAHKTTVTLHAPDSASAKEFRRISIWLMSYFNH</sequence>
<dbReference type="InterPro" id="IPR017746">
    <property type="entry name" value="Cellulose_synthase_operon_BcsQ"/>
</dbReference>